<reference evidence="1" key="2">
    <citation type="journal article" date="2015" name="Fish Shellfish Immunol.">
        <title>Early steps in the European eel (Anguilla anguilla)-Vibrio vulnificus interaction in the gills: Role of the RtxA13 toxin.</title>
        <authorList>
            <person name="Callol A."/>
            <person name="Pajuelo D."/>
            <person name="Ebbesson L."/>
            <person name="Teles M."/>
            <person name="MacKenzie S."/>
            <person name="Amaro C."/>
        </authorList>
    </citation>
    <scope>NUCLEOTIDE SEQUENCE</scope>
</reference>
<evidence type="ECO:0000313" key="1">
    <source>
        <dbReference type="EMBL" id="JAH39949.1"/>
    </source>
</evidence>
<protein>
    <submittedName>
        <fullName evidence="1">Uncharacterized protein</fullName>
    </submittedName>
</protein>
<proteinExistence type="predicted"/>
<dbReference type="EMBL" id="GBXM01068628">
    <property type="protein sequence ID" value="JAH39949.1"/>
    <property type="molecule type" value="Transcribed_RNA"/>
</dbReference>
<sequence>MRNTAEHRGTLRNTAEQQN</sequence>
<name>A0A0E9SEZ7_ANGAN</name>
<accession>A0A0E9SEZ7</accession>
<dbReference type="AlphaFoldDB" id="A0A0E9SEZ7"/>
<reference evidence="1" key="1">
    <citation type="submission" date="2014-11" db="EMBL/GenBank/DDBJ databases">
        <authorList>
            <person name="Amaro Gonzalez C."/>
        </authorList>
    </citation>
    <scope>NUCLEOTIDE SEQUENCE</scope>
</reference>
<organism evidence="1">
    <name type="scientific">Anguilla anguilla</name>
    <name type="common">European freshwater eel</name>
    <name type="synonym">Muraena anguilla</name>
    <dbReference type="NCBI Taxonomy" id="7936"/>
    <lineage>
        <taxon>Eukaryota</taxon>
        <taxon>Metazoa</taxon>
        <taxon>Chordata</taxon>
        <taxon>Craniata</taxon>
        <taxon>Vertebrata</taxon>
        <taxon>Euteleostomi</taxon>
        <taxon>Actinopterygii</taxon>
        <taxon>Neopterygii</taxon>
        <taxon>Teleostei</taxon>
        <taxon>Anguilliformes</taxon>
        <taxon>Anguillidae</taxon>
        <taxon>Anguilla</taxon>
    </lineage>
</organism>